<dbReference type="OrthoDB" id="5188551at2"/>
<dbReference type="RefSeq" id="WP_131980907.1">
    <property type="nucleotide sequence ID" value="NZ_SMKL01000012.1"/>
</dbReference>
<gene>
    <name evidence="2" type="ORF">E1212_07505</name>
</gene>
<evidence type="ECO:0000313" key="2">
    <source>
        <dbReference type="EMBL" id="TDC52979.1"/>
    </source>
</evidence>
<accession>A0A4R4RUH9</accession>
<feature type="domain" description="HTH marR-type" evidence="1">
    <location>
        <begin position="26"/>
        <end position="125"/>
    </location>
</feature>
<dbReference type="GO" id="GO:0003700">
    <property type="term" value="F:DNA-binding transcription factor activity"/>
    <property type="evidence" value="ECO:0007669"/>
    <property type="project" value="InterPro"/>
</dbReference>
<dbReference type="PANTHER" id="PTHR33164">
    <property type="entry name" value="TRANSCRIPTIONAL REGULATOR, MARR FAMILY"/>
    <property type="match status" value="1"/>
</dbReference>
<organism evidence="2 3">
    <name type="scientific">Jiangella ureilytica</name>
    <dbReference type="NCBI Taxonomy" id="2530374"/>
    <lineage>
        <taxon>Bacteria</taxon>
        <taxon>Bacillati</taxon>
        <taxon>Actinomycetota</taxon>
        <taxon>Actinomycetes</taxon>
        <taxon>Jiangellales</taxon>
        <taxon>Jiangellaceae</taxon>
        <taxon>Jiangella</taxon>
    </lineage>
</organism>
<dbReference type="InterPro" id="IPR036390">
    <property type="entry name" value="WH_DNA-bd_sf"/>
</dbReference>
<dbReference type="SMART" id="SM00347">
    <property type="entry name" value="HTH_MARR"/>
    <property type="match status" value="1"/>
</dbReference>
<evidence type="ECO:0000259" key="1">
    <source>
        <dbReference type="SMART" id="SM00347"/>
    </source>
</evidence>
<dbReference type="EMBL" id="SMKL01000012">
    <property type="protein sequence ID" value="TDC52979.1"/>
    <property type="molecule type" value="Genomic_DNA"/>
</dbReference>
<evidence type="ECO:0000313" key="3">
    <source>
        <dbReference type="Proteomes" id="UP000295621"/>
    </source>
</evidence>
<dbReference type="Gene3D" id="1.10.10.10">
    <property type="entry name" value="Winged helix-like DNA-binding domain superfamily/Winged helix DNA-binding domain"/>
    <property type="match status" value="1"/>
</dbReference>
<dbReference type="InterPro" id="IPR000835">
    <property type="entry name" value="HTH_MarR-typ"/>
</dbReference>
<name>A0A4R4RUH9_9ACTN</name>
<dbReference type="InterPro" id="IPR039422">
    <property type="entry name" value="MarR/SlyA-like"/>
</dbReference>
<dbReference type="AlphaFoldDB" id="A0A4R4RUH9"/>
<comment type="caution">
    <text evidence="2">The sequence shown here is derived from an EMBL/GenBank/DDBJ whole genome shotgun (WGS) entry which is preliminary data.</text>
</comment>
<reference evidence="2 3" key="1">
    <citation type="submission" date="2019-02" db="EMBL/GenBank/DDBJ databases">
        <title>Draft genome sequences of novel Actinobacteria.</title>
        <authorList>
            <person name="Sahin N."/>
            <person name="Ay H."/>
            <person name="Saygin H."/>
        </authorList>
    </citation>
    <scope>NUCLEOTIDE SEQUENCE [LARGE SCALE GENOMIC DNA]</scope>
    <source>
        <strain evidence="2 3">KC603</strain>
    </source>
</reference>
<keyword evidence="3" id="KW-1185">Reference proteome</keyword>
<dbReference type="PANTHER" id="PTHR33164:SF57">
    <property type="entry name" value="MARR-FAMILY TRANSCRIPTIONAL REGULATOR"/>
    <property type="match status" value="1"/>
</dbReference>
<dbReference type="InterPro" id="IPR036388">
    <property type="entry name" value="WH-like_DNA-bd_sf"/>
</dbReference>
<sequence>MNYRPAGTANVLGALALHVAGVVRSSVTRETGGGGTLPDALIVIKDQPGRTVDWLGRVLQMSQPGAVHLVQRLAAAGWVERRRGADARSYALHLTPPGHETAERVLRVRQQALDELTDRLSPAQRRHLDEIAATLLADTVGDEPELARVCRLCDRSCCDACPAYAGYLRAAEDPSDIP</sequence>
<dbReference type="GO" id="GO:0006950">
    <property type="term" value="P:response to stress"/>
    <property type="evidence" value="ECO:0007669"/>
    <property type="project" value="TreeGrafter"/>
</dbReference>
<protein>
    <submittedName>
        <fullName evidence="2">MarR family transcriptional regulator</fullName>
    </submittedName>
</protein>
<dbReference type="Pfam" id="PF12802">
    <property type="entry name" value="MarR_2"/>
    <property type="match status" value="1"/>
</dbReference>
<dbReference type="SUPFAM" id="SSF46785">
    <property type="entry name" value="Winged helix' DNA-binding domain"/>
    <property type="match status" value="1"/>
</dbReference>
<proteinExistence type="predicted"/>
<dbReference type="Proteomes" id="UP000295621">
    <property type="component" value="Unassembled WGS sequence"/>
</dbReference>